<dbReference type="InterPro" id="IPR036390">
    <property type="entry name" value="WH_DNA-bd_sf"/>
</dbReference>
<dbReference type="InterPro" id="IPR050679">
    <property type="entry name" value="Bact_HTH_transcr_reg"/>
</dbReference>
<name>B9Y9M4_9FIRM</name>
<evidence type="ECO:0000313" key="6">
    <source>
        <dbReference type="Proteomes" id="UP000005950"/>
    </source>
</evidence>
<sequence length="255" mass="29242">MKAVKKHGKINQEVVCVDKQSKYNGVVKAIIHDIDQGVLQARDRLPSEKELQERFGVSRVTVRKAVDVLIEEGYVVRDYRKGTFISERITYKKMNEIVSFTKSALLRGDIPSTIVHSIDNVKPDPFLMKYLRIPAEEALTRICRTRLTNGFPLIYEESYWVTEMTGILGKAEAEGSLFQYIKKVKHITPVYSLQELDAVGASGAIAQALQVHDQFPLLRSLMVFYDAQDRPFELAFNYYRTDRCKLSMVRTLNED</sequence>
<dbReference type="GO" id="GO:0003700">
    <property type="term" value="F:DNA-binding transcription factor activity"/>
    <property type="evidence" value="ECO:0007669"/>
    <property type="project" value="InterPro"/>
</dbReference>
<dbReference type="SUPFAM" id="SSF64288">
    <property type="entry name" value="Chorismate lyase-like"/>
    <property type="match status" value="1"/>
</dbReference>
<dbReference type="InterPro" id="IPR028978">
    <property type="entry name" value="Chorismate_lyase_/UTRA_dom_sf"/>
</dbReference>
<dbReference type="SMART" id="SM00866">
    <property type="entry name" value="UTRA"/>
    <property type="match status" value="1"/>
</dbReference>
<proteinExistence type="predicted"/>
<dbReference type="PRINTS" id="PR00035">
    <property type="entry name" value="HTHGNTR"/>
</dbReference>
<dbReference type="GO" id="GO:0003677">
    <property type="term" value="F:DNA binding"/>
    <property type="evidence" value="ECO:0007669"/>
    <property type="project" value="UniProtKB-KW"/>
</dbReference>
<keyword evidence="1" id="KW-0805">Transcription regulation</keyword>
<keyword evidence="2" id="KW-0238">DNA-binding</keyword>
<dbReference type="Proteomes" id="UP000005950">
    <property type="component" value="Unassembled WGS sequence"/>
</dbReference>
<evidence type="ECO:0000256" key="2">
    <source>
        <dbReference type="ARBA" id="ARBA00023125"/>
    </source>
</evidence>
<accession>B9Y9M4</accession>
<dbReference type="InterPro" id="IPR000524">
    <property type="entry name" value="Tscrpt_reg_HTH_GntR"/>
</dbReference>
<dbReference type="EMBL" id="ACCF01000144">
    <property type="protein sequence ID" value="EEF67367.1"/>
    <property type="molecule type" value="Genomic_DNA"/>
</dbReference>
<protein>
    <submittedName>
        <fullName evidence="5">UbiC transcription regulator-associated domain protein</fullName>
    </submittedName>
</protein>
<dbReference type="InterPro" id="IPR036388">
    <property type="entry name" value="WH-like_DNA-bd_sf"/>
</dbReference>
<dbReference type="CDD" id="cd07377">
    <property type="entry name" value="WHTH_GntR"/>
    <property type="match status" value="1"/>
</dbReference>
<dbReference type="STRING" id="545696.HOLDEFILI_02531"/>
<dbReference type="PROSITE" id="PS50949">
    <property type="entry name" value="HTH_GNTR"/>
    <property type="match status" value="1"/>
</dbReference>
<gene>
    <name evidence="5" type="ORF">HOLDEFILI_02531</name>
</gene>
<dbReference type="SUPFAM" id="SSF46785">
    <property type="entry name" value="Winged helix' DNA-binding domain"/>
    <property type="match status" value="1"/>
</dbReference>
<dbReference type="SMART" id="SM00345">
    <property type="entry name" value="HTH_GNTR"/>
    <property type="match status" value="1"/>
</dbReference>
<keyword evidence="3" id="KW-0804">Transcription</keyword>
<dbReference type="HOGENOM" id="CLU_063236_4_2_9"/>
<evidence type="ECO:0000256" key="3">
    <source>
        <dbReference type="ARBA" id="ARBA00023163"/>
    </source>
</evidence>
<feature type="domain" description="HTH gntR-type" evidence="4">
    <location>
        <begin position="20"/>
        <end position="88"/>
    </location>
</feature>
<dbReference type="PANTHER" id="PTHR44846">
    <property type="entry name" value="MANNOSYL-D-GLYCERATE TRANSPORT/METABOLISM SYSTEM REPRESSOR MNGR-RELATED"/>
    <property type="match status" value="1"/>
</dbReference>
<dbReference type="Pfam" id="PF00392">
    <property type="entry name" value="GntR"/>
    <property type="match status" value="1"/>
</dbReference>
<dbReference type="Gene3D" id="3.40.1410.10">
    <property type="entry name" value="Chorismate lyase-like"/>
    <property type="match status" value="1"/>
</dbReference>
<dbReference type="PANTHER" id="PTHR44846:SF17">
    <property type="entry name" value="GNTR-FAMILY TRANSCRIPTIONAL REGULATOR"/>
    <property type="match status" value="1"/>
</dbReference>
<dbReference type="AlphaFoldDB" id="B9Y9M4"/>
<dbReference type="GO" id="GO:0045892">
    <property type="term" value="P:negative regulation of DNA-templated transcription"/>
    <property type="evidence" value="ECO:0007669"/>
    <property type="project" value="TreeGrafter"/>
</dbReference>
<dbReference type="OrthoDB" id="457376at2"/>
<dbReference type="Pfam" id="PF07702">
    <property type="entry name" value="UTRA"/>
    <property type="match status" value="1"/>
</dbReference>
<organism evidence="5 6">
    <name type="scientific">Holdemania filiformis DSM 12042</name>
    <dbReference type="NCBI Taxonomy" id="545696"/>
    <lineage>
        <taxon>Bacteria</taxon>
        <taxon>Bacillati</taxon>
        <taxon>Bacillota</taxon>
        <taxon>Erysipelotrichia</taxon>
        <taxon>Erysipelotrichales</taxon>
        <taxon>Erysipelotrichaceae</taxon>
        <taxon>Holdemania</taxon>
    </lineage>
</organism>
<dbReference type="InterPro" id="IPR011663">
    <property type="entry name" value="UTRA"/>
</dbReference>
<evidence type="ECO:0000259" key="4">
    <source>
        <dbReference type="PROSITE" id="PS50949"/>
    </source>
</evidence>
<reference evidence="5 6" key="1">
    <citation type="submission" date="2008-12" db="EMBL/GenBank/DDBJ databases">
        <authorList>
            <person name="Fulton L."/>
            <person name="Clifton S."/>
            <person name="Fulton B."/>
            <person name="Xu J."/>
            <person name="Minx P."/>
            <person name="Pepin K.H."/>
            <person name="Johnson M."/>
            <person name="Bhonagiri V."/>
            <person name="Nash W.E."/>
            <person name="Mardis E.R."/>
            <person name="Wilson R.K."/>
        </authorList>
    </citation>
    <scope>NUCLEOTIDE SEQUENCE [LARGE SCALE GENOMIC DNA]</scope>
    <source>
        <strain evidence="5 6">DSM 12042</strain>
    </source>
</reference>
<reference evidence="5 6" key="2">
    <citation type="submission" date="2009-02" db="EMBL/GenBank/DDBJ databases">
        <title>Draft genome sequence of Holdemania filiformis DSM 12042.</title>
        <authorList>
            <person name="Sudarsanam P."/>
            <person name="Ley R."/>
            <person name="Guruge J."/>
            <person name="Turnbaugh P.J."/>
            <person name="Mahowald M."/>
            <person name="Liep D."/>
            <person name="Gordon J."/>
        </authorList>
    </citation>
    <scope>NUCLEOTIDE SEQUENCE [LARGE SCALE GENOMIC DNA]</scope>
    <source>
        <strain evidence="5 6">DSM 12042</strain>
    </source>
</reference>
<evidence type="ECO:0000313" key="5">
    <source>
        <dbReference type="EMBL" id="EEF67367.1"/>
    </source>
</evidence>
<evidence type="ECO:0000256" key="1">
    <source>
        <dbReference type="ARBA" id="ARBA00023015"/>
    </source>
</evidence>
<dbReference type="Gene3D" id="1.10.10.10">
    <property type="entry name" value="Winged helix-like DNA-binding domain superfamily/Winged helix DNA-binding domain"/>
    <property type="match status" value="1"/>
</dbReference>
<comment type="caution">
    <text evidence="5">The sequence shown here is derived from an EMBL/GenBank/DDBJ whole genome shotgun (WGS) entry which is preliminary data.</text>
</comment>
<dbReference type="eggNOG" id="COG2188">
    <property type="taxonomic scope" value="Bacteria"/>
</dbReference>